<protein>
    <submittedName>
        <fullName evidence="3">Gluconolactonase</fullName>
    </submittedName>
    <submittedName>
        <fullName evidence="2">YncE family protein</fullName>
    </submittedName>
</protein>
<dbReference type="EMBL" id="CP065673">
    <property type="protein sequence ID" value="QPS19701.1"/>
    <property type="molecule type" value="Genomic_DNA"/>
</dbReference>
<reference evidence="3 4" key="1">
    <citation type="submission" date="2018-06" db="EMBL/GenBank/DDBJ databases">
        <authorList>
            <consortium name="Pathogen Informatics"/>
            <person name="Doyle S."/>
        </authorList>
    </citation>
    <scope>NUCLEOTIDE SEQUENCE [LARGE SCALE GENOMIC DNA]</scope>
    <source>
        <strain evidence="3 4">NCTC12961</strain>
    </source>
</reference>
<dbReference type="STRING" id="82996.ADP72_17765"/>
<gene>
    <name evidence="3" type="primary">yncE_3</name>
    <name evidence="2" type="ORF">I6G64_19265</name>
    <name evidence="3" type="ORF">NCTC12961_04339</name>
</gene>
<dbReference type="Proteomes" id="UP000248897">
    <property type="component" value="Chromosome 1"/>
</dbReference>
<accession>A0A2X4V194</accession>
<name>A0A2X4V194_SERPL</name>
<evidence type="ECO:0000256" key="1">
    <source>
        <dbReference type="SAM" id="SignalP"/>
    </source>
</evidence>
<reference evidence="2 5" key="2">
    <citation type="submission" date="2020-12" db="EMBL/GenBank/DDBJ databases">
        <title>FDA dAtabase for Regulatory Grade micrObial Sequences (FDA-ARGOS): Supporting development and validation of Infectious Disease Dx tests.</title>
        <authorList>
            <person name="Sproer C."/>
            <person name="Gronow S."/>
            <person name="Severitt S."/>
            <person name="Schroder I."/>
            <person name="Tallon L."/>
            <person name="Sadzewicz L."/>
            <person name="Zhao X."/>
            <person name="Boylan J."/>
            <person name="Ott S."/>
            <person name="Bowen H."/>
            <person name="Vavikolanu K."/>
            <person name="Mehta A."/>
            <person name="Aluvathingal J."/>
            <person name="Nadendla S."/>
            <person name="Lowell S."/>
            <person name="Myers T."/>
            <person name="Yan Y."/>
            <person name="Sichtig H."/>
        </authorList>
    </citation>
    <scope>NUCLEOTIDE SEQUENCE [LARGE SCALE GENOMIC DNA]</scope>
    <source>
        <strain evidence="2 5">FDAARGOS_907</strain>
    </source>
</reference>
<evidence type="ECO:0000313" key="2">
    <source>
        <dbReference type="EMBL" id="QPS19701.1"/>
    </source>
</evidence>
<dbReference type="RefSeq" id="WP_063197257.1">
    <property type="nucleotide sequence ID" value="NZ_CAMITG010000004.1"/>
</dbReference>
<dbReference type="InterPro" id="IPR015943">
    <property type="entry name" value="WD40/YVTN_repeat-like_dom_sf"/>
</dbReference>
<feature type="chain" id="PRO_5016052223" evidence="1">
    <location>
        <begin position="31"/>
        <end position="356"/>
    </location>
</feature>
<dbReference type="PANTHER" id="PTHR47197:SF3">
    <property type="entry name" value="DIHYDRO-HEME D1 DEHYDROGENASE"/>
    <property type="match status" value="1"/>
</dbReference>
<dbReference type="AlphaFoldDB" id="A0A2X4V194"/>
<evidence type="ECO:0000313" key="4">
    <source>
        <dbReference type="Proteomes" id="UP000248897"/>
    </source>
</evidence>
<organism evidence="3 4">
    <name type="scientific">Serratia plymuthica</name>
    <dbReference type="NCBI Taxonomy" id="82996"/>
    <lineage>
        <taxon>Bacteria</taxon>
        <taxon>Pseudomonadati</taxon>
        <taxon>Pseudomonadota</taxon>
        <taxon>Gammaproteobacteria</taxon>
        <taxon>Enterobacterales</taxon>
        <taxon>Yersiniaceae</taxon>
        <taxon>Serratia</taxon>
    </lineage>
</organism>
<evidence type="ECO:0000313" key="5">
    <source>
        <dbReference type="Proteomes" id="UP000594967"/>
    </source>
</evidence>
<proteinExistence type="predicted"/>
<dbReference type="InterPro" id="IPR011048">
    <property type="entry name" value="Haem_d1_sf"/>
</dbReference>
<feature type="signal peptide" evidence="1">
    <location>
        <begin position="1"/>
        <end position="30"/>
    </location>
</feature>
<sequence>MSMHLVAPTKGFSLSALTSALLLLSCSTLAAELPESHFQTKPVGYGLYELAFDGENNTLFAASTPSFAKGKNTGIVYRVNPATLATDANIQTQRRAFATALDEQRHLLYIGNTVDGSVTVIDTQAGKELATIQLDESVKEDQFTPTREMVLDKKNQRLYVSGTAKKGVLWVIDTANRKKIATLSNMGEYPTGIALDSERGHLYCVNGGGELITLDTASHKILKRVVVEPAKKHFFLNISLDSKTGRAFITDPDLPKVLVVDVNSGKILHQIDVINSLAVLFNPARNEIYISHREAKRISIVDSNSYQVKNSITTTALPNSLALSADGNTLFASIKQSKEEMEKKQDYLIKINLGGL</sequence>
<dbReference type="EMBL" id="LS483469">
    <property type="protein sequence ID" value="SQI44389.1"/>
    <property type="molecule type" value="Genomic_DNA"/>
</dbReference>
<dbReference type="PANTHER" id="PTHR47197">
    <property type="entry name" value="PROTEIN NIRF"/>
    <property type="match status" value="1"/>
</dbReference>
<evidence type="ECO:0000313" key="3">
    <source>
        <dbReference type="EMBL" id="SQI44389.1"/>
    </source>
</evidence>
<keyword evidence="1" id="KW-0732">Signal</keyword>
<dbReference type="Proteomes" id="UP000594967">
    <property type="component" value="Chromosome"/>
</dbReference>
<dbReference type="InterPro" id="IPR051200">
    <property type="entry name" value="Host-pathogen_enzymatic-act"/>
</dbReference>
<dbReference type="Gene3D" id="2.130.10.10">
    <property type="entry name" value="YVTN repeat-like/Quinoprotein amine dehydrogenase"/>
    <property type="match status" value="1"/>
</dbReference>
<dbReference type="SUPFAM" id="SSF51004">
    <property type="entry name" value="C-terminal (heme d1) domain of cytochrome cd1-nitrite reductase"/>
    <property type="match status" value="1"/>
</dbReference>
<keyword evidence="5" id="KW-1185">Reference proteome</keyword>